<dbReference type="InterPro" id="IPR011990">
    <property type="entry name" value="TPR-like_helical_dom_sf"/>
</dbReference>
<sequence>MKHLFFILVVLTGTLGWSQNNALFEQGKEHYKNDKFQEAINSWEKVLANGKHSSSLYFNLANANYKLNKVGPSIFYYEKALQLAPGDADIKTNLKFAENARIDAIEPLPKTIFSKWYHAIASLFTYNGWAKLAVMASIFFVLLFLSYWFIVAEGKKRLFFTTAMLSLGLLVVSTIMAFQTYADATKDKPAIVFAESSEARAEPKMGSEVAFVLHEGTKVQIISEEDAWVRVLLVNGKDGWIPSSDIKQL</sequence>
<dbReference type="Proteomes" id="UP000505306">
    <property type="component" value="Chromosome"/>
</dbReference>
<keyword evidence="1" id="KW-0677">Repeat</keyword>
<protein>
    <submittedName>
        <fullName evidence="6">Tetratricopeptide repeat protein</fullName>
    </submittedName>
</protein>
<accession>A0A6G6GN97</accession>
<dbReference type="InterPro" id="IPR019734">
    <property type="entry name" value="TPR_rpt"/>
</dbReference>
<evidence type="ECO:0000313" key="7">
    <source>
        <dbReference type="Proteomes" id="UP000505306"/>
    </source>
</evidence>
<keyword evidence="7" id="KW-1185">Reference proteome</keyword>
<evidence type="ECO:0000256" key="3">
    <source>
        <dbReference type="PROSITE-ProRule" id="PRU00339"/>
    </source>
</evidence>
<feature type="domain" description="SH3b" evidence="5">
    <location>
        <begin position="200"/>
        <end position="246"/>
    </location>
</feature>
<dbReference type="SUPFAM" id="SSF48452">
    <property type="entry name" value="TPR-like"/>
    <property type="match status" value="1"/>
</dbReference>
<feature type="transmembrane region" description="Helical" evidence="4">
    <location>
        <begin position="158"/>
        <end position="178"/>
    </location>
</feature>
<dbReference type="Pfam" id="PF08239">
    <property type="entry name" value="SH3_3"/>
    <property type="match status" value="1"/>
</dbReference>
<name>A0A6G6GN97_9FLAO</name>
<feature type="repeat" description="TPR" evidence="3">
    <location>
        <begin position="54"/>
        <end position="87"/>
    </location>
</feature>
<keyword evidence="4" id="KW-0472">Membrane</keyword>
<keyword evidence="4" id="KW-0812">Transmembrane</keyword>
<evidence type="ECO:0000256" key="4">
    <source>
        <dbReference type="SAM" id="Phobius"/>
    </source>
</evidence>
<dbReference type="InterPro" id="IPR003646">
    <property type="entry name" value="SH3-like_bac-type"/>
</dbReference>
<keyword evidence="4" id="KW-1133">Transmembrane helix</keyword>
<feature type="transmembrane region" description="Helical" evidence="4">
    <location>
        <begin position="132"/>
        <end position="151"/>
    </location>
</feature>
<evidence type="ECO:0000259" key="5">
    <source>
        <dbReference type="Pfam" id="PF08239"/>
    </source>
</evidence>
<dbReference type="Gene3D" id="1.25.40.10">
    <property type="entry name" value="Tetratricopeptide repeat domain"/>
    <property type="match status" value="1"/>
</dbReference>
<keyword evidence="2 3" id="KW-0802">TPR repeat</keyword>
<dbReference type="AlphaFoldDB" id="A0A6G6GN97"/>
<evidence type="ECO:0000256" key="1">
    <source>
        <dbReference type="ARBA" id="ARBA00022737"/>
    </source>
</evidence>
<dbReference type="Gene3D" id="2.30.30.40">
    <property type="entry name" value="SH3 Domains"/>
    <property type="match status" value="1"/>
</dbReference>
<dbReference type="PROSITE" id="PS50005">
    <property type="entry name" value="TPR"/>
    <property type="match status" value="1"/>
</dbReference>
<evidence type="ECO:0000313" key="6">
    <source>
        <dbReference type="EMBL" id="QIE60029.1"/>
    </source>
</evidence>
<dbReference type="SMART" id="SM00028">
    <property type="entry name" value="TPR"/>
    <property type="match status" value="2"/>
</dbReference>
<proteinExistence type="predicted"/>
<reference evidence="6 7" key="1">
    <citation type="submission" date="2020-02" db="EMBL/GenBank/DDBJ databases">
        <title>Complete genome sequence of Flavobacteriaceae bacterium.</title>
        <authorList>
            <person name="Kim S.-J."/>
            <person name="Kim Y.-S."/>
            <person name="Kim K.-H."/>
        </authorList>
    </citation>
    <scope>NUCLEOTIDE SEQUENCE [LARGE SCALE GENOMIC DNA]</scope>
    <source>
        <strain evidence="6 7">RR4-40</strain>
    </source>
</reference>
<evidence type="ECO:0000256" key="2">
    <source>
        <dbReference type="ARBA" id="ARBA00022803"/>
    </source>
</evidence>
<gene>
    <name evidence="6" type="ORF">G5B37_10775</name>
</gene>
<dbReference type="RefSeq" id="WP_164680041.1">
    <property type="nucleotide sequence ID" value="NZ_CP049057.1"/>
</dbReference>
<dbReference type="Pfam" id="PF07719">
    <property type="entry name" value="TPR_2"/>
    <property type="match status" value="1"/>
</dbReference>
<dbReference type="InterPro" id="IPR013105">
    <property type="entry name" value="TPR_2"/>
</dbReference>
<dbReference type="KEGG" id="mgel:G5B37_10775"/>
<organism evidence="6 7">
    <name type="scientific">Rasiella rasia</name>
    <dbReference type="NCBI Taxonomy" id="2744027"/>
    <lineage>
        <taxon>Bacteria</taxon>
        <taxon>Pseudomonadati</taxon>
        <taxon>Bacteroidota</taxon>
        <taxon>Flavobacteriia</taxon>
        <taxon>Flavobacteriales</taxon>
        <taxon>Flavobacteriaceae</taxon>
        <taxon>Rasiella</taxon>
    </lineage>
</organism>
<dbReference type="EMBL" id="CP049057">
    <property type="protein sequence ID" value="QIE60029.1"/>
    <property type="molecule type" value="Genomic_DNA"/>
</dbReference>